<dbReference type="Proteomes" id="UP000724149">
    <property type="component" value="Unassembled WGS sequence"/>
</dbReference>
<dbReference type="InterPro" id="IPR001867">
    <property type="entry name" value="OmpR/PhoB-type_DNA-bd"/>
</dbReference>
<feature type="domain" description="OmpR/PhoB-type" evidence="9">
    <location>
        <begin position="126"/>
        <end position="224"/>
    </location>
</feature>
<dbReference type="RefSeq" id="WP_204721681.1">
    <property type="nucleotide sequence ID" value="NZ_JACSNR010000010.1"/>
</dbReference>
<proteinExistence type="predicted"/>
<keyword evidence="6" id="KW-0597">Phosphoprotein</keyword>
<evidence type="ECO:0000256" key="3">
    <source>
        <dbReference type="ARBA" id="ARBA00023125"/>
    </source>
</evidence>
<dbReference type="CDD" id="cd00383">
    <property type="entry name" value="trans_reg_C"/>
    <property type="match status" value="1"/>
</dbReference>
<evidence type="ECO:0000256" key="6">
    <source>
        <dbReference type="PROSITE-ProRule" id="PRU00169"/>
    </source>
</evidence>
<evidence type="ECO:0000313" key="11">
    <source>
        <dbReference type="Proteomes" id="UP000724149"/>
    </source>
</evidence>
<dbReference type="SUPFAM" id="SSF46894">
    <property type="entry name" value="C-terminal effector domain of the bipartite response regulators"/>
    <property type="match status" value="1"/>
</dbReference>
<dbReference type="SUPFAM" id="SSF52172">
    <property type="entry name" value="CheY-like"/>
    <property type="match status" value="1"/>
</dbReference>
<dbReference type="SMART" id="SM00448">
    <property type="entry name" value="REC"/>
    <property type="match status" value="1"/>
</dbReference>
<keyword evidence="11" id="KW-1185">Reference proteome</keyword>
<dbReference type="PANTHER" id="PTHR48111:SF43">
    <property type="entry name" value="STAGE 0 SPORULATION PROTEIN A HOMOLOG"/>
    <property type="match status" value="1"/>
</dbReference>
<comment type="caution">
    <text evidence="10">The sequence shown here is derived from an EMBL/GenBank/DDBJ whole genome shotgun (WGS) entry which is preliminary data.</text>
</comment>
<evidence type="ECO:0000256" key="5">
    <source>
        <dbReference type="ARBA" id="ARBA00024867"/>
    </source>
</evidence>
<feature type="modified residue" description="4-aspartylphosphate" evidence="6">
    <location>
        <position position="52"/>
    </location>
</feature>
<evidence type="ECO:0000256" key="4">
    <source>
        <dbReference type="ARBA" id="ARBA00023163"/>
    </source>
</evidence>
<dbReference type="InterPro" id="IPR001789">
    <property type="entry name" value="Sig_transdc_resp-reg_receiver"/>
</dbReference>
<evidence type="ECO:0000259" key="9">
    <source>
        <dbReference type="PROSITE" id="PS51755"/>
    </source>
</evidence>
<evidence type="ECO:0000256" key="2">
    <source>
        <dbReference type="ARBA" id="ARBA00023015"/>
    </source>
</evidence>
<organism evidence="10 11">
    <name type="scientific">Hydrogenoanaerobacterium saccharovorans</name>
    <dbReference type="NCBI Taxonomy" id="474960"/>
    <lineage>
        <taxon>Bacteria</taxon>
        <taxon>Bacillati</taxon>
        <taxon>Bacillota</taxon>
        <taxon>Clostridia</taxon>
        <taxon>Eubacteriales</taxon>
        <taxon>Oscillospiraceae</taxon>
        <taxon>Hydrogenoanaerobacterium</taxon>
    </lineage>
</organism>
<evidence type="ECO:0000256" key="1">
    <source>
        <dbReference type="ARBA" id="ARBA00018672"/>
    </source>
</evidence>
<protein>
    <recommendedName>
        <fullName evidence="1">Stage 0 sporulation protein A homolog</fullName>
    </recommendedName>
</protein>
<evidence type="ECO:0000259" key="8">
    <source>
        <dbReference type="PROSITE" id="PS50110"/>
    </source>
</evidence>
<gene>
    <name evidence="10" type="ORF">H9X81_10135</name>
</gene>
<keyword evidence="2" id="KW-0805">Transcription regulation</keyword>
<feature type="domain" description="Response regulatory" evidence="8">
    <location>
        <begin position="3"/>
        <end position="116"/>
    </location>
</feature>
<dbReference type="PROSITE" id="PS50110">
    <property type="entry name" value="RESPONSE_REGULATORY"/>
    <property type="match status" value="1"/>
</dbReference>
<accession>A0ABS2GNG4</accession>
<dbReference type="PROSITE" id="PS51755">
    <property type="entry name" value="OMPR_PHOB"/>
    <property type="match status" value="1"/>
</dbReference>
<dbReference type="SMART" id="SM00862">
    <property type="entry name" value="Trans_reg_C"/>
    <property type="match status" value="1"/>
</dbReference>
<feature type="DNA-binding region" description="OmpR/PhoB-type" evidence="7">
    <location>
        <begin position="126"/>
        <end position="224"/>
    </location>
</feature>
<dbReference type="Gene3D" id="6.10.250.690">
    <property type="match status" value="1"/>
</dbReference>
<dbReference type="Gene3D" id="1.10.10.10">
    <property type="entry name" value="Winged helix-like DNA-binding domain superfamily/Winged helix DNA-binding domain"/>
    <property type="match status" value="1"/>
</dbReference>
<comment type="function">
    <text evidence="5">May play the central regulatory role in sporulation. It may be an element of the effector pathway responsible for the activation of sporulation genes in response to nutritional stress. Spo0A may act in concert with spo0H (a sigma factor) to control the expression of some genes that are critical to the sporulation process.</text>
</comment>
<keyword evidence="3 7" id="KW-0238">DNA-binding</keyword>
<dbReference type="InterPro" id="IPR011006">
    <property type="entry name" value="CheY-like_superfamily"/>
</dbReference>
<dbReference type="InterPro" id="IPR036388">
    <property type="entry name" value="WH-like_DNA-bd_sf"/>
</dbReference>
<evidence type="ECO:0000256" key="7">
    <source>
        <dbReference type="PROSITE-ProRule" id="PRU01091"/>
    </source>
</evidence>
<evidence type="ECO:0000313" key="10">
    <source>
        <dbReference type="EMBL" id="MBM6924040.1"/>
    </source>
</evidence>
<keyword evidence="4" id="KW-0804">Transcription</keyword>
<reference evidence="10 11" key="1">
    <citation type="journal article" date="2021" name="Sci. Rep.">
        <title>The distribution of antibiotic resistance genes in chicken gut microbiota commensals.</title>
        <authorList>
            <person name="Juricova H."/>
            <person name="Matiasovicova J."/>
            <person name="Kubasova T."/>
            <person name="Cejkova D."/>
            <person name="Rychlik I."/>
        </authorList>
    </citation>
    <scope>NUCLEOTIDE SEQUENCE [LARGE SCALE GENOMIC DNA]</scope>
    <source>
        <strain evidence="10 11">An564</strain>
    </source>
</reference>
<dbReference type="InterPro" id="IPR039420">
    <property type="entry name" value="WalR-like"/>
</dbReference>
<sequence>MYKILIVEDDPVIASSLARQLTRWNYKATYVQEFDHVMQEFEKAQPDLVLMDITLPYFSGYYWCAEIRKISRVPIVFLSSAADEMNQVMALSMGADDFIAKPFGMELATAKIGAVLRRAYDLPATSSQLHAGGAVLDLQEAALLYGGEKLSLSKNEFLILRILFEHKNSPVSREELIRALWNDESFIDDNTLTVNIARIRKKLEEAGLRDFIRTRKGLGYLIEEKEHD</sequence>
<dbReference type="EMBL" id="JACSNR010000010">
    <property type="protein sequence ID" value="MBM6924040.1"/>
    <property type="molecule type" value="Genomic_DNA"/>
</dbReference>
<name>A0ABS2GNG4_9FIRM</name>
<dbReference type="Pfam" id="PF00486">
    <property type="entry name" value="Trans_reg_C"/>
    <property type="match status" value="1"/>
</dbReference>
<dbReference type="Pfam" id="PF00072">
    <property type="entry name" value="Response_reg"/>
    <property type="match status" value="1"/>
</dbReference>
<dbReference type="PANTHER" id="PTHR48111">
    <property type="entry name" value="REGULATOR OF RPOS"/>
    <property type="match status" value="1"/>
</dbReference>
<dbReference type="Gene3D" id="3.40.50.2300">
    <property type="match status" value="1"/>
</dbReference>
<dbReference type="InterPro" id="IPR016032">
    <property type="entry name" value="Sig_transdc_resp-reg_C-effctor"/>
</dbReference>